<accession>A0A2G8STR6</accession>
<feature type="coiled-coil region" evidence="1">
    <location>
        <begin position="111"/>
        <end position="148"/>
    </location>
</feature>
<evidence type="ECO:0000256" key="3">
    <source>
        <dbReference type="SAM" id="Phobius"/>
    </source>
</evidence>
<keyword evidence="5" id="KW-1185">Reference proteome</keyword>
<dbReference type="OrthoDB" id="3232130at2759"/>
<dbReference type="EMBL" id="AYKW01000001">
    <property type="protein sequence ID" value="PIL37171.1"/>
    <property type="molecule type" value="Genomic_DNA"/>
</dbReference>
<feature type="region of interest" description="Disordered" evidence="2">
    <location>
        <begin position="245"/>
        <end position="277"/>
    </location>
</feature>
<sequence length="277" mass="31244">MTLWDYLPQRDGSTSSSSAVSQSSVTAPHVEEKTSRNALRTVLVFSAILIPCAAIPYVLLRRQCLGMVKEITILRVANESFARETRQFTTADAANTQKSVEDILKVVREHNVQLKANATALAEAKESLEAARMRMDELQEKVEDAEKSVLTKLLSIERTLTKAGRVEVEHIKMRTKWQEEMKLQLANLTAETTKWRSAVAEDVRDTGMSLANLAGFVEEVERREGWVELPNDGRGIERMRRLAKRLGERGQPESASLWKEKDDQADVDEESEPRPSH</sequence>
<evidence type="ECO:0000313" key="4">
    <source>
        <dbReference type="EMBL" id="PIL37171.1"/>
    </source>
</evidence>
<reference evidence="4 5" key="1">
    <citation type="journal article" date="2015" name="Sci. Rep.">
        <title>Chromosome-level genome map provides insights into diverse defense mechanisms in the medicinal fungus Ganoderma sinense.</title>
        <authorList>
            <person name="Zhu Y."/>
            <person name="Xu J."/>
            <person name="Sun C."/>
            <person name="Zhou S."/>
            <person name="Xu H."/>
            <person name="Nelson D.R."/>
            <person name="Qian J."/>
            <person name="Song J."/>
            <person name="Luo H."/>
            <person name="Xiang L."/>
            <person name="Li Y."/>
            <person name="Xu Z."/>
            <person name="Ji A."/>
            <person name="Wang L."/>
            <person name="Lu S."/>
            <person name="Hayward A."/>
            <person name="Sun W."/>
            <person name="Li X."/>
            <person name="Schwartz D.C."/>
            <person name="Wang Y."/>
            <person name="Chen S."/>
        </authorList>
    </citation>
    <scope>NUCLEOTIDE SEQUENCE [LARGE SCALE GENOMIC DNA]</scope>
    <source>
        <strain evidence="4 5">ZZ0214-1</strain>
    </source>
</reference>
<keyword evidence="3" id="KW-0472">Membrane</keyword>
<keyword evidence="1" id="KW-0175">Coiled coil</keyword>
<evidence type="ECO:0000256" key="2">
    <source>
        <dbReference type="SAM" id="MobiDB-lite"/>
    </source>
</evidence>
<keyword evidence="3" id="KW-1133">Transmembrane helix</keyword>
<organism evidence="4 5">
    <name type="scientific">Ganoderma sinense ZZ0214-1</name>
    <dbReference type="NCBI Taxonomy" id="1077348"/>
    <lineage>
        <taxon>Eukaryota</taxon>
        <taxon>Fungi</taxon>
        <taxon>Dikarya</taxon>
        <taxon>Basidiomycota</taxon>
        <taxon>Agaricomycotina</taxon>
        <taxon>Agaricomycetes</taxon>
        <taxon>Polyporales</taxon>
        <taxon>Polyporaceae</taxon>
        <taxon>Ganoderma</taxon>
    </lineage>
</organism>
<dbReference type="Proteomes" id="UP000230002">
    <property type="component" value="Unassembled WGS sequence"/>
</dbReference>
<proteinExistence type="predicted"/>
<dbReference type="AlphaFoldDB" id="A0A2G8STR6"/>
<gene>
    <name evidence="4" type="ORF">GSI_00863</name>
</gene>
<name>A0A2G8STR6_9APHY</name>
<evidence type="ECO:0000256" key="1">
    <source>
        <dbReference type="SAM" id="Coils"/>
    </source>
</evidence>
<feature type="transmembrane region" description="Helical" evidence="3">
    <location>
        <begin position="38"/>
        <end position="60"/>
    </location>
</feature>
<protein>
    <submittedName>
        <fullName evidence="4">Uncharacterized protein</fullName>
    </submittedName>
</protein>
<keyword evidence="3" id="KW-0812">Transmembrane</keyword>
<comment type="caution">
    <text evidence="4">The sequence shown here is derived from an EMBL/GenBank/DDBJ whole genome shotgun (WGS) entry which is preliminary data.</text>
</comment>
<feature type="compositionally biased region" description="Low complexity" evidence="2">
    <location>
        <begin position="13"/>
        <end position="27"/>
    </location>
</feature>
<evidence type="ECO:0000313" key="5">
    <source>
        <dbReference type="Proteomes" id="UP000230002"/>
    </source>
</evidence>
<feature type="region of interest" description="Disordered" evidence="2">
    <location>
        <begin position="1"/>
        <end position="31"/>
    </location>
</feature>